<dbReference type="InterPro" id="IPR006860">
    <property type="entry name" value="FecR"/>
</dbReference>
<dbReference type="Gene3D" id="2.60.120.1440">
    <property type="match status" value="1"/>
</dbReference>
<gene>
    <name evidence="3" type="ORF">NT6N_21490</name>
</gene>
<evidence type="ECO:0000256" key="1">
    <source>
        <dbReference type="SAM" id="Phobius"/>
    </source>
</evidence>
<feature type="transmembrane region" description="Helical" evidence="1">
    <location>
        <begin position="74"/>
        <end position="94"/>
    </location>
</feature>
<protein>
    <recommendedName>
        <fullName evidence="2">FecR protein domain-containing protein</fullName>
    </recommendedName>
</protein>
<evidence type="ECO:0000313" key="3">
    <source>
        <dbReference type="EMBL" id="BDS07109.1"/>
    </source>
</evidence>
<dbReference type="SUPFAM" id="SSF49899">
    <property type="entry name" value="Concanavalin A-like lectins/glucanases"/>
    <property type="match status" value="1"/>
</dbReference>
<dbReference type="InterPro" id="IPR013320">
    <property type="entry name" value="ConA-like_dom_sf"/>
</dbReference>
<proteinExistence type="predicted"/>
<dbReference type="PANTHER" id="PTHR30273:SF2">
    <property type="entry name" value="PROTEIN FECR"/>
    <property type="match status" value="1"/>
</dbReference>
<dbReference type="AlphaFoldDB" id="A0AAT9FMC1"/>
<dbReference type="InterPro" id="IPR012373">
    <property type="entry name" value="Ferrdict_sens_TM"/>
</dbReference>
<dbReference type="KEGG" id="osu:NT6N_21490"/>
<feature type="domain" description="FecR protein" evidence="2">
    <location>
        <begin position="152"/>
        <end position="233"/>
    </location>
</feature>
<organism evidence="3">
    <name type="scientific">Oceaniferula spumae</name>
    <dbReference type="NCBI Taxonomy" id="2979115"/>
    <lineage>
        <taxon>Bacteria</taxon>
        <taxon>Pseudomonadati</taxon>
        <taxon>Verrucomicrobiota</taxon>
        <taxon>Verrucomicrobiia</taxon>
        <taxon>Verrucomicrobiales</taxon>
        <taxon>Verrucomicrobiaceae</taxon>
        <taxon>Oceaniferula</taxon>
    </lineage>
</organism>
<name>A0AAT9FMC1_9BACT</name>
<dbReference type="PANTHER" id="PTHR30273">
    <property type="entry name" value="PERIPLASMIC SIGNAL SENSOR AND SIGMA FACTOR ACTIVATOR FECR-RELATED"/>
    <property type="match status" value="1"/>
</dbReference>
<dbReference type="Pfam" id="PF13385">
    <property type="entry name" value="Laminin_G_3"/>
    <property type="match status" value="1"/>
</dbReference>
<reference evidence="3" key="1">
    <citation type="submission" date="2024-07" db="EMBL/GenBank/DDBJ databases">
        <title>Complete genome sequence of Verrucomicrobiaceae bacterium NT6N.</title>
        <authorList>
            <person name="Huang C."/>
            <person name="Takami H."/>
            <person name="Hamasaki K."/>
        </authorList>
    </citation>
    <scope>NUCLEOTIDE SEQUENCE</scope>
    <source>
        <strain evidence="3">NT6N</strain>
    </source>
</reference>
<evidence type="ECO:0000259" key="2">
    <source>
        <dbReference type="Pfam" id="PF04773"/>
    </source>
</evidence>
<keyword evidence="1" id="KW-0812">Transmembrane</keyword>
<sequence length="540" mass="59637">MNRETRKELSSLLSAVVDGYIDEAGGKRLNELLDNNPQAQAYYHHYIAVHCHLEDLQEKQDTSTLAKPQAGSKVNYWLAAAACLAMFCGLWFFAKSLNGPTQSNVVSQPKLHTSGKIIAVIGNAEDAEWDIENLRPIQGTALGEGLVHLTQGRIRLDFPAGEKVTIAAPALFNIKDNNLLQLQKGELFASVPEAGRGFTVIMPNGAVVDLGTEFAIKVQENGENYVKVIKGLVVASSTNSKGNTTWEETLNIGDEVSVQRETPLERKTAQHKYIDPLPDVIPALTLSPDYRESVKKSRPISYWEFDSATPEGMVTDTVGNNPMQLGLNAVIHTSEYGGHLRLDHDQNQGYAKAQNSIAGVNTDSGFSLEMWAYSNLVDWQSLALVSPDAPLPPEAAKRNLKHAPQIILLERAGRSGSSRHHIHPDFALRSVYRSPAAYGGGANIYTENSHLIHKWQHIVIVRNQDAFQTYVNGKLAAEERIHFKSDESNYDLLLGRLHTFAKQGDARQWSGAIDEVSLYDRSLTPAEVLEHYRASNAENK</sequence>
<dbReference type="Pfam" id="PF04773">
    <property type="entry name" value="FecR"/>
    <property type="match status" value="1"/>
</dbReference>
<dbReference type="Gene3D" id="2.60.120.200">
    <property type="match status" value="1"/>
</dbReference>
<dbReference type="EMBL" id="AP026866">
    <property type="protein sequence ID" value="BDS07109.1"/>
    <property type="molecule type" value="Genomic_DNA"/>
</dbReference>
<accession>A0AAT9FMC1</accession>
<dbReference type="GO" id="GO:0016989">
    <property type="term" value="F:sigma factor antagonist activity"/>
    <property type="evidence" value="ECO:0007669"/>
    <property type="project" value="TreeGrafter"/>
</dbReference>
<keyword evidence="1" id="KW-0472">Membrane</keyword>
<keyword evidence="1" id="KW-1133">Transmembrane helix</keyword>